<dbReference type="AlphaFoldDB" id="A0A2I3LYB9"/>
<dbReference type="PANTHER" id="PTHR21665:SF2">
    <property type="entry name" value="CATION CHANNEL SPERM-ASSOCIATED TARGETING SUBUNIT TAU"/>
    <property type="match status" value="1"/>
</dbReference>
<dbReference type="Bgee" id="ENSPANG00000004588">
    <property type="expression patterns" value="Expressed in testis and 37 other cell types or tissues"/>
</dbReference>
<dbReference type="Pfam" id="PF15729">
    <property type="entry name" value="CTSRT"/>
    <property type="match status" value="1"/>
</dbReference>
<feature type="domain" description="C2" evidence="2">
    <location>
        <begin position="87"/>
        <end position="222"/>
    </location>
</feature>
<reference evidence="3" key="3">
    <citation type="submission" date="2025-09" db="UniProtKB">
        <authorList>
            <consortium name="Ensembl"/>
        </authorList>
    </citation>
    <scope>IDENTIFICATION</scope>
</reference>
<dbReference type="InterPro" id="IPR000008">
    <property type="entry name" value="C2_dom"/>
</dbReference>
<feature type="region of interest" description="Disordered" evidence="1">
    <location>
        <begin position="416"/>
        <end position="444"/>
    </location>
</feature>
<protein>
    <submittedName>
        <fullName evidence="3">C2 calcium dependent domain containing 6</fullName>
    </submittedName>
</protein>
<accession>A0A2I3LYB9</accession>
<dbReference type="ExpressionAtlas" id="A0A2I3LYB9">
    <property type="expression patterns" value="baseline"/>
</dbReference>
<organism evidence="3 4">
    <name type="scientific">Papio anubis</name>
    <name type="common">Olive baboon</name>
    <dbReference type="NCBI Taxonomy" id="9555"/>
    <lineage>
        <taxon>Eukaryota</taxon>
        <taxon>Metazoa</taxon>
        <taxon>Chordata</taxon>
        <taxon>Craniata</taxon>
        <taxon>Vertebrata</taxon>
        <taxon>Euteleostomi</taxon>
        <taxon>Mammalia</taxon>
        <taxon>Eutheria</taxon>
        <taxon>Euarchontoglires</taxon>
        <taxon>Primates</taxon>
        <taxon>Haplorrhini</taxon>
        <taxon>Catarrhini</taxon>
        <taxon>Cercopithecidae</taxon>
        <taxon>Cercopithecinae</taxon>
        <taxon>Papio</taxon>
    </lineage>
</organism>
<dbReference type="Proteomes" id="UP000028761">
    <property type="component" value="Chromosome 10"/>
</dbReference>
<feature type="region of interest" description="Disordered" evidence="1">
    <location>
        <begin position="360"/>
        <end position="393"/>
    </location>
</feature>
<reference evidence="3 4" key="1">
    <citation type="submission" date="2012-03" db="EMBL/GenBank/DDBJ databases">
        <title>Whole Genome Assembly of Papio anubis.</title>
        <authorList>
            <person name="Liu Y.L."/>
            <person name="Abraham K.A."/>
            <person name="Akbar H.A."/>
            <person name="Ali S.A."/>
            <person name="Anosike U.A."/>
            <person name="Aqrawi P.A."/>
            <person name="Arias F.A."/>
            <person name="Attaway T.A."/>
            <person name="Awwad R.A."/>
            <person name="Babu C.B."/>
            <person name="Bandaranaike D.B."/>
            <person name="Battles P.B."/>
            <person name="Bell A.B."/>
            <person name="Beltran B.B."/>
            <person name="Berhane-Mersha D.B."/>
            <person name="Bess C.B."/>
            <person name="Bickham C.B."/>
            <person name="Bolden T.B."/>
            <person name="Carter K.C."/>
            <person name="Chau D.C."/>
            <person name="Chavez A.C."/>
            <person name="Clerc-Blankenburg K.C."/>
            <person name="Coyle M.C."/>
            <person name="Dao M.D."/>
            <person name="Davila M.L.D."/>
            <person name="Davy-Carroll L.D."/>
            <person name="Denson S.D."/>
            <person name="Dinh H.D."/>
            <person name="Fernandez S.F."/>
            <person name="Fernando P.F."/>
            <person name="Forbes L.F."/>
            <person name="Francis C.F."/>
            <person name="Francisco L.F."/>
            <person name="Fu Q.F."/>
            <person name="Garcia-Iii R.G."/>
            <person name="Garrett T.G."/>
            <person name="Gross S.G."/>
            <person name="Gubbala S.G."/>
            <person name="Hirani K.H."/>
            <person name="Hogues M.H."/>
            <person name="Hollins B.H."/>
            <person name="Jackson L.J."/>
            <person name="Javaid M.J."/>
            <person name="Jhangiani S.J."/>
            <person name="Johnson A.J."/>
            <person name="Johnson B.J."/>
            <person name="Jones J.J."/>
            <person name="Joshi V.J."/>
            <person name="Kalu J.K."/>
            <person name="Khan N.K."/>
            <person name="Korchina V.K."/>
            <person name="Kovar C.K."/>
            <person name="Lago L.L."/>
            <person name="Lara F.L."/>
            <person name="Le T.-K.L."/>
            <person name="Lee S.L."/>
            <person name="Legall-Iii F.L."/>
            <person name="Lemon S.L."/>
            <person name="Liu J.L."/>
            <person name="Liu Y.-S.L."/>
            <person name="Liyanage D.L."/>
            <person name="Lopez J.L."/>
            <person name="Lorensuhewa L.L."/>
            <person name="Mata R.M."/>
            <person name="Mathew T.M."/>
            <person name="Mercado C.M."/>
            <person name="Mercado I.M."/>
            <person name="Morales K.M."/>
            <person name="Morgan M.M."/>
            <person name="Munidasa M.M."/>
            <person name="Ngo D.N."/>
            <person name="Nguyen L.N."/>
            <person name="Nguyen T.N."/>
            <person name="Nguyen N.N."/>
            <person name="Obregon M.O."/>
            <person name="Okwuonu G.O."/>
            <person name="Ongeri F.O."/>
            <person name="Onwere C.O."/>
            <person name="Osifeso I.O."/>
            <person name="Parra A.P."/>
            <person name="Patil S.P."/>
            <person name="Perez A.P."/>
            <person name="Perez Y.P."/>
            <person name="Pham C.P."/>
            <person name="Pu L.-L.P."/>
            <person name="Puazo M.P."/>
            <person name="Quiroz J.Q."/>
            <person name="Rouhana J.R."/>
            <person name="Ruiz M.R."/>
            <person name="Ruiz S.-J.R."/>
            <person name="Saada N.S."/>
            <person name="Santibanez J.S."/>
            <person name="Scheel M.S."/>
            <person name="Schneider B.S."/>
            <person name="Simmons D.S."/>
            <person name="Sisson I.S."/>
            <person name="Tang L.-Y.T."/>
            <person name="Thornton R.T."/>
            <person name="Tisius J.T."/>
            <person name="Toledanes G.T."/>
            <person name="Trejos Z.T."/>
            <person name="Usmani K.U."/>
            <person name="Varghese R.V."/>
            <person name="Vattathil S.V."/>
            <person name="Vee V.V."/>
            <person name="Walker D.W."/>
            <person name="Weissenberger G.W."/>
            <person name="White C.W."/>
            <person name="Williams A.W."/>
            <person name="Woodworth J.W."/>
            <person name="Wright R.W."/>
            <person name="Zhu Y.Z."/>
            <person name="Han Y.H."/>
            <person name="Newsham I.N."/>
            <person name="Nazareth L.N."/>
            <person name="Worley K.W."/>
            <person name="Muzny D.M."/>
            <person name="Rogers J.R."/>
            <person name="Gibbs R.G."/>
        </authorList>
    </citation>
    <scope>NUCLEOTIDE SEQUENCE [LARGE SCALE GENOMIC DNA]</scope>
</reference>
<evidence type="ECO:0000259" key="2">
    <source>
        <dbReference type="PROSITE" id="PS50004"/>
    </source>
</evidence>
<dbReference type="GeneTree" id="ENSGT00390000018209"/>
<proteinExistence type="predicted"/>
<evidence type="ECO:0000313" key="3">
    <source>
        <dbReference type="Ensembl" id="ENSPANP00000028456.1"/>
    </source>
</evidence>
<gene>
    <name evidence="3" type="primary">C2CD6</name>
</gene>
<dbReference type="PROSITE" id="PS50004">
    <property type="entry name" value="C2"/>
    <property type="match status" value="1"/>
</dbReference>
<dbReference type="InterPro" id="IPR031462">
    <property type="entry name" value="CTSRT"/>
</dbReference>
<sequence>MEPPQDTNRPFSTLDNRSGRVQARSPTPLLQRNPYSSPDVMHIKGSEASSVPYTLDQGTMALPKDKNKEGTGHRLLNMLKKTLKGSDSEELEIKQETPNLVPFGDVVGCLGIHVKNCRHFTPNISLQHYANLFIRISINKAVKCTKMCSLLSKDSERNTVIKFDEVKYFSVQVPRRYDDERNNILLELIQYDNTEKRAFLLGSVQVHLYEVIQKGCFIEEVQVLHRNVFVCRLEVEFMFSYGNFGYGFSHQLKPLQKITEPSMFMNPTPPPERTDPVTKVITPQTVEYPAFLSPDLNVTVGTPAVQSSDQISSVVRLEKLQQQPRERLEKMKKEYRNLNTWIDKANYLESILMPKLEHKDSKETNVDEASENPKSNQSEEKLENVAGVDIPLVNEEAETTPNELLDNDSEKGLTIPTLNQLDQDNSTADTSKSDESTPSPTEVHSLCTISNQEIIKAGRVPPLGERQSESMPDRKMKNVFFPSEVKLKDNYPSILKADSTLSEVAFSPKEYNSPSFRPEYIEFKPKFQDCSDKFEDLHDMTSFTHLKKVKSRSRLLGKSSDDIHNHARHSARPYTAPEVNKQRESYSGKFTSRRMVSSGLVHINDKTSDYEMQKMRPKKIKRGY</sequence>
<keyword evidence="4" id="KW-1185">Reference proteome</keyword>
<name>A0A2I3LYB9_PAPAN</name>
<reference evidence="3" key="2">
    <citation type="submission" date="2025-08" db="UniProtKB">
        <authorList>
            <consortium name="Ensembl"/>
        </authorList>
    </citation>
    <scope>IDENTIFICATION</scope>
</reference>
<feature type="compositionally biased region" description="Polar residues" evidence="1">
    <location>
        <begin position="1"/>
        <end position="16"/>
    </location>
</feature>
<dbReference type="PANTHER" id="PTHR21665">
    <property type="entry name" value="CATION CHANNEL SPERM-ASSOCIATED TARGETING SUBUNIT TAU"/>
    <property type="match status" value="1"/>
</dbReference>
<evidence type="ECO:0000256" key="1">
    <source>
        <dbReference type="SAM" id="MobiDB-lite"/>
    </source>
</evidence>
<evidence type="ECO:0000313" key="4">
    <source>
        <dbReference type="Proteomes" id="UP000028761"/>
    </source>
</evidence>
<dbReference type="InterPro" id="IPR048363">
    <property type="entry name" value="CTSRT_C2"/>
</dbReference>
<dbReference type="Ensembl" id="ENSPANT00000050213.2">
    <property type="protein sequence ID" value="ENSPANP00000028456.1"/>
    <property type="gene ID" value="ENSPANG00000004588.3"/>
</dbReference>
<feature type="compositionally biased region" description="Polar residues" evidence="1">
    <location>
        <begin position="24"/>
        <end position="36"/>
    </location>
</feature>
<feature type="region of interest" description="Disordered" evidence="1">
    <location>
        <begin position="1"/>
        <end position="37"/>
    </location>
</feature>